<dbReference type="RefSeq" id="WP_181550774.1">
    <property type="nucleotide sequence ID" value="NZ_JACDUS010000003.1"/>
</dbReference>
<dbReference type="Proteomes" id="UP000525298">
    <property type="component" value="Unassembled WGS sequence"/>
</dbReference>
<name>A0A7W0HKD6_9BACT</name>
<dbReference type="InterPro" id="IPR001940">
    <property type="entry name" value="Peptidase_S1C"/>
</dbReference>
<dbReference type="GO" id="GO:0004252">
    <property type="term" value="F:serine-type endopeptidase activity"/>
    <property type="evidence" value="ECO:0007669"/>
    <property type="project" value="InterPro"/>
</dbReference>
<reference evidence="1 2" key="1">
    <citation type="submission" date="2020-07" db="EMBL/GenBank/DDBJ databases">
        <title>Genomic Encyclopedia of Type Strains, Phase IV (KMG-IV): sequencing the most valuable type-strain genomes for metagenomic binning, comparative biology and taxonomic classification.</title>
        <authorList>
            <person name="Goeker M."/>
        </authorList>
    </citation>
    <scope>NUCLEOTIDE SEQUENCE [LARGE SCALE GENOMIC DNA]</scope>
    <source>
        <strain evidence="1 2">DSM 17721</strain>
    </source>
</reference>
<gene>
    <name evidence="1" type="ORF">HNR65_001446</name>
</gene>
<accession>A0A7W0HKD6</accession>
<dbReference type="PANTHER" id="PTHR43019">
    <property type="entry name" value="SERINE ENDOPROTEASE DEGS"/>
    <property type="match status" value="1"/>
</dbReference>
<dbReference type="InterPro" id="IPR009003">
    <property type="entry name" value="Peptidase_S1_PA"/>
</dbReference>
<dbReference type="PRINTS" id="PR00834">
    <property type="entry name" value="PROTEASES2C"/>
</dbReference>
<dbReference type="SUPFAM" id="SSF50494">
    <property type="entry name" value="Trypsin-like serine proteases"/>
    <property type="match status" value="1"/>
</dbReference>
<keyword evidence="2" id="KW-1185">Reference proteome</keyword>
<dbReference type="EMBL" id="JACDUS010000003">
    <property type="protein sequence ID" value="MBA2881120.1"/>
    <property type="molecule type" value="Genomic_DNA"/>
</dbReference>
<dbReference type="InterPro" id="IPR043504">
    <property type="entry name" value="Peptidase_S1_PA_chymotrypsin"/>
</dbReference>
<organism evidence="1 2">
    <name type="scientific">Desulfosalsimonas propionicica</name>
    <dbReference type="NCBI Taxonomy" id="332175"/>
    <lineage>
        <taxon>Bacteria</taxon>
        <taxon>Pseudomonadati</taxon>
        <taxon>Thermodesulfobacteriota</taxon>
        <taxon>Desulfobacteria</taxon>
        <taxon>Desulfobacterales</taxon>
        <taxon>Desulfosalsimonadaceae</taxon>
        <taxon>Desulfosalsimonas</taxon>
    </lineage>
</organism>
<dbReference type="EC" id="3.4.21.107" evidence="1"/>
<evidence type="ECO:0000313" key="1">
    <source>
        <dbReference type="EMBL" id="MBA2881120.1"/>
    </source>
</evidence>
<protein>
    <submittedName>
        <fullName evidence="1">Serine protease Do</fullName>
        <ecNumber evidence="1">3.4.21.107</ecNumber>
    </submittedName>
</protein>
<dbReference type="AlphaFoldDB" id="A0A7W0HKD6"/>
<evidence type="ECO:0000313" key="2">
    <source>
        <dbReference type="Proteomes" id="UP000525298"/>
    </source>
</evidence>
<proteinExistence type="predicted"/>
<dbReference type="Gene3D" id="2.40.10.10">
    <property type="entry name" value="Trypsin-like serine proteases"/>
    <property type="match status" value="2"/>
</dbReference>
<comment type="caution">
    <text evidence="1">The sequence shown here is derived from an EMBL/GenBank/DDBJ whole genome shotgun (WGS) entry which is preliminary data.</text>
</comment>
<sequence>MLQDIYFQYKNACMMLFRREGDHVAFRGSAFLVHPDGYLLTAAHLITGQYELMVVPMEETAGFCQAHIDTVTPMGVEIRQINRKRDLALLKFTRKIEIAMPDHIMGTPEEVPVGNMVASLGFPFGFYGIYNQVIKQAVISAKILSGNETQLFLFDSLVHDGHRGGPLISLSDGRIIGVIGGRFSPQDLMPDHLKSTDTPIKTDISYAVSTDHATALMEAESIEII</sequence>
<dbReference type="PANTHER" id="PTHR43019:SF23">
    <property type="entry name" value="PROTEASE DO-LIKE 5, CHLOROPLASTIC"/>
    <property type="match status" value="1"/>
</dbReference>
<keyword evidence="1" id="KW-0378">Hydrolase</keyword>
<dbReference type="Pfam" id="PF13365">
    <property type="entry name" value="Trypsin_2"/>
    <property type="match status" value="1"/>
</dbReference>
<keyword evidence="1" id="KW-0645">Protease</keyword>
<dbReference type="GO" id="GO:0006508">
    <property type="term" value="P:proteolysis"/>
    <property type="evidence" value="ECO:0007669"/>
    <property type="project" value="UniProtKB-KW"/>
</dbReference>